<dbReference type="GO" id="GO:0016020">
    <property type="term" value="C:membrane"/>
    <property type="evidence" value="ECO:0007669"/>
    <property type="project" value="UniProtKB-SubCell"/>
</dbReference>
<feature type="transmembrane region" description="Helical" evidence="6">
    <location>
        <begin position="404"/>
        <end position="425"/>
    </location>
</feature>
<reference evidence="7 8" key="1">
    <citation type="submission" date="2024-10" db="EMBL/GenBank/DDBJ databases">
        <title>Updated reference genomes for cyclostephanoid diatoms.</title>
        <authorList>
            <person name="Roberts W.R."/>
            <person name="Alverson A.J."/>
        </authorList>
    </citation>
    <scope>NUCLEOTIDE SEQUENCE [LARGE SCALE GENOMIC DNA]</scope>
    <source>
        <strain evidence="7 8">AJA276-08</strain>
    </source>
</reference>
<evidence type="ECO:0000256" key="5">
    <source>
        <dbReference type="ARBA" id="ARBA00023136"/>
    </source>
</evidence>
<dbReference type="Proteomes" id="UP001530315">
    <property type="component" value="Unassembled WGS sequence"/>
</dbReference>
<organism evidence="7 8">
    <name type="scientific">Stephanodiscus triporus</name>
    <dbReference type="NCBI Taxonomy" id="2934178"/>
    <lineage>
        <taxon>Eukaryota</taxon>
        <taxon>Sar</taxon>
        <taxon>Stramenopiles</taxon>
        <taxon>Ochrophyta</taxon>
        <taxon>Bacillariophyta</taxon>
        <taxon>Coscinodiscophyceae</taxon>
        <taxon>Thalassiosirophycidae</taxon>
        <taxon>Stephanodiscales</taxon>
        <taxon>Stephanodiscaceae</taxon>
        <taxon>Stephanodiscus</taxon>
    </lineage>
</organism>
<dbReference type="NCBIfam" id="TIGR00797">
    <property type="entry name" value="matE"/>
    <property type="match status" value="1"/>
</dbReference>
<gene>
    <name evidence="7" type="ORF">ACHAW5_002871</name>
</gene>
<accession>A0ABD3P9H1</accession>
<comment type="caution">
    <text evidence="7">The sequence shown here is derived from an EMBL/GenBank/DDBJ whole genome shotgun (WGS) entry which is preliminary data.</text>
</comment>
<proteinExistence type="inferred from homology"/>
<feature type="transmembrane region" description="Helical" evidence="6">
    <location>
        <begin position="272"/>
        <end position="297"/>
    </location>
</feature>
<evidence type="ECO:0000256" key="6">
    <source>
        <dbReference type="SAM" id="Phobius"/>
    </source>
</evidence>
<feature type="transmembrane region" description="Helical" evidence="6">
    <location>
        <begin position="138"/>
        <end position="163"/>
    </location>
</feature>
<keyword evidence="4 6" id="KW-1133">Transmembrane helix</keyword>
<keyword evidence="5 6" id="KW-0472">Membrane</keyword>
<comment type="subcellular location">
    <subcellularLocation>
        <location evidence="1">Membrane</location>
        <topology evidence="1">Multi-pass membrane protein</topology>
    </subcellularLocation>
</comment>
<evidence type="ECO:0000256" key="3">
    <source>
        <dbReference type="ARBA" id="ARBA00022692"/>
    </source>
</evidence>
<dbReference type="CDD" id="cd13132">
    <property type="entry name" value="MATE_eukaryotic"/>
    <property type="match status" value="1"/>
</dbReference>
<dbReference type="EMBL" id="JALLAZ020000919">
    <property type="protein sequence ID" value="KAL3784693.1"/>
    <property type="molecule type" value="Genomic_DNA"/>
</dbReference>
<protein>
    <recommendedName>
        <fullName evidence="9">Multidrug and toxin extrusion protein</fullName>
    </recommendedName>
</protein>
<dbReference type="InterPro" id="IPR045069">
    <property type="entry name" value="MATE_euk"/>
</dbReference>
<feature type="transmembrane region" description="Helical" evidence="6">
    <location>
        <begin position="245"/>
        <end position="266"/>
    </location>
</feature>
<keyword evidence="3 6" id="KW-0812">Transmembrane</keyword>
<evidence type="ECO:0000313" key="7">
    <source>
        <dbReference type="EMBL" id="KAL3784693.1"/>
    </source>
</evidence>
<name>A0ABD3P9H1_9STRA</name>
<evidence type="ECO:0000313" key="8">
    <source>
        <dbReference type="Proteomes" id="UP001530315"/>
    </source>
</evidence>
<dbReference type="InterPro" id="IPR002528">
    <property type="entry name" value="MATE_fam"/>
</dbReference>
<feature type="transmembrane region" description="Helical" evidence="6">
    <location>
        <begin position="509"/>
        <end position="532"/>
    </location>
</feature>
<feature type="transmembrane region" description="Helical" evidence="6">
    <location>
        <begin position="175"/>
        <end position="204"/>
    </location>
</feature>
<dbReference type="AlphaFoldDB" id="A0ABD3P9H1"/>
<feature type="transmembrane region" description="Helical" evidence="6">
    <location>
        <begin position="96"/>
        <end position="118"/>
    </location>
</feature>
<dbReference type="Pfam" id="PF01554">
    <property type="entry name" value="MatE"/>
    <property type="match status" value="2"/>
</dbReference>
<evidence type="ECO:0000256" key="1">
    <source>
        <dbReference type="ARBA" id="ARBA00004141"/>
    </source>
</evidence>
<comment type="similarity">
    <text evidence="2">Belongs to the multi antimicrobial extrusion (MATE) (TC 2.A.66.1) family.</text>
</comment>
<dbReference type="PANTHER" id="PTHR11206">
    <property type="entry name" value="MULTIDRUG RESISTANCE PROTEIN"/>
    <property type="match status" value="1"/>
</dbReference>
<sequence>MRRSSINEDLLRRRYSSAPAPDGLRLSSALESLSLLVTDDLDDLETSTKSHVYGAIENAAADVDGVVADLSVAALKAKVSAEAAILKDELWAMTTLALPVIVTYVLELLPGIITLVLVGRMDNGENTKLYVDAAALAVMLYNIVGLTTGLGILTALDTLCASAHGANQPSKMGRFLLTGIVIMSILFCFVGVVLCNTTSILLLLRQPAAVAHHAGIFVLWMLPGLPFLYAYELLRKLSQARNETVPMIVSAVVCLLVNVGSGYYMVSYTRLGWIGAALARTLGTMTMVPTVFVGMYCTDREFLAHVWSGFRVKEAITKKAITKFLSLGIPGALQLMFEWIAFEILALECGILPDENQAIVAIGANAISLQISSVMYMLYLGASVAGSIRIGNALGAGDTHRAKVASYLALALGVLLSCVNIMFILSRRLTLPSFFTSDEDLIRKTQDLLLVFAYFQLPDAVNGIDQGIFRAIGKQSLAAKLNAIAYYAVGIPLGYLLGLSLGLGVEGLWYGLVAGLIWGATLNTIILLRLDWEQLSLDTERRLSIAHGDEYINA</sequence>
<feature type="transmembrane region" description="Helical" evidence="6">
    <location>
        <begin position="210"/>
        <end position="233"/>
    </location>
</feature>
<feature type="transmembrane region" description="Helical" evidence="6">
    <location>
        <begin position="484"/>
        <end position="503"/>
    </location>
</feature>
<evidence type="ECO:0000256" key="4">
    <source>
        <dbReference type="ARBA" id="ARBA00022989"/>
    </source>
</evidence>
<keyword evidence="8" id="KW-1185">Reference proteome</keyword>
<evidence type="ECO:0008006" key="9">
    <source>
        <dbReference type="Google" id="ProtNLM"/>
    </source>
</evidence>
<evidence type="ECO:0000256" key="2">
    <source>
        <dbReference type="ARBA" id="ARBA00010199"/>
    </source>
</evidence>